<dbReference type="GO" id="GO:0008745">
    <property type="term" value="F:N-acetylmuramoyl-L-alanine amidase activity"/>
    <property type="evidence" value="ECO:0007669"/>
    <property type="project" value="UniProtKB-EC"/>
</dbReference>
<evidence type="ECO:0000259" key="5">
    <source>
        <dbReference type="SMART" id="SM00644"/>
    </source>
</evidence>
<dbReference type="InterPro" id="IPR002502">
    <property type="entry name" value="Amidase_domain"/>
</dbReference>
<dbReference type="Pfam" id="PF01510">
    <property type="entry name" value="Amidase_2"/>
    <property type="match status" value="1"/>
</dbReference>
<dbReference type="InterPro" id="IPR036505">
    <property type="entry name" value="Amidase/PGRP_sf"/>
</dbReference>
<proteinExistence type="predicted"/>
<comment type="catalytic activity">
    <reaction evidence="1">
        <text>Hydrolyzes the link between N-acetylmuramoyl residues and L-amino acid residues in certain cell-wall glycopeptides.</text>
        <dbReference type="EC" id="3.5.1.28"/>
    </reaction>
</comment>
<gene>
    <name evidence="6" type="ORF">JO391_09500</name>
</gene>
<keyword evidence="3" id="KW-0378">Hydrolase</keyword>
<dbReference type="InterPro" id="IPR051206">
    <property type="entry name" value="NAMLAA_amidase_2"/>
</dbReference>
<dbReference type="GO" id="GO:0009253">
    <property type="term" value="P:peptidoglycan catabolic process"/>
    <property type="evidence" value="ECO:0007669"/>
    <property type="project" value="InterPro"/>
</dbReference>
<reference evidence="6" key="1">
    <citation type="submission" date="2021-02" db="EMBL/GenBank/DDBJ databases">
        <title>Rhodobacter shimadae sp. nov., an aerobic anoxygenic phototrophic bacterium isolated from a hot spring.</title>
        <authorList>
            <person name="Muramatsu S."/>
            <person name="Haruta S."/>
            <person name="Hirose S."/>
            <person name="Hanada S."/>
        </authorList>
    </citation>
    <scope>NUCLEOTIDE SEQUENCE</scope>
    <source>
        <strain evidence="6">N10</strain>
    </source>
</reference>
<dbReference type="PANTHER" id="PTHR30417:SF1">
    <property type="entry name" value="N-ACETYLMURAMOYL-L-ALANINE AMIDASE AMID"/>
    <property type="match status" value="1"/>
</dbReference>
<dbReference type="SUPFAM" id="SSF55846">
    <property type="entry name" value="N-acetylmuramoyl-L-alanine amidase-like"/>
    <property type="match status" value="1"/>
</dbReference>
<dbReference type="SMART" id="SM00644">
    <property type="entry name" value="Ami_2"/>
    <property type="match status" value="1"/>
</dbReference>
<sequence>MAGSPNFGERRGGARPSLVVIHFTAMESCAAARERLCDPAWEVSAHWLVDVDGSAEALVPEEMRAWHAGAGEWGGAGDVNSRSIGIELQNRGTEPFAAAQMAGLERLLAGIMERWGIAPEGVIGHSDMAPLRKADPGPRFDWRRLALAGLSVWPVAGGVAPPSAFLPSARAFGYPDLEEDVLLRAFRLRFRPWAHGPLDAVDAGMAVDLGRRFGVDGGGRAA</sequence>
<keyword evidence="4" id="KW-0961">Cell wall biogenesis/degradation</keyword>
<accession>A0A8G1EF87</accession>
<evidence type="ECO:0000256" key="1">
    <source>
        <dbReference type="ARBA" id="ARBA00001561"/>
    </source>
</evidence>
<dbReference type="Proteomes" id="UP000826300">
    <property type="component" value="Chromosome"/>
</dbReference>
<dbReference type="EMBL" id="CP069370">
    <property type="protein sequence ID" value="QYZ71699.1"/>
    <property type="molecule type" value="Genomic_DNA"/>
</dbReference>
<dbReference type="PANTHER" id="PTHR30417">
    <property type="entry name" value="N-ACETYLMURAMOYL-L-ALANINE AMIDASE AMID"/>
    <property type="match status" value="1"/>
</dbReference>
<evidence type="ECO:0000256" key="3">
    <source>
        <dbReference type="ARBA" id="ARBA00022801"/>
    </source>
</evidence>
<evidence type="ECO:0000256" key="2">
    <source>
        <dbReference type="ARBA" id="ARBA00011901"/>
    </source>
</evidence>
<evidence type="ECO:0000313" key="6">
    <source>
        <dbReference type="EMBL" id="QYZ71699.1"/>
    </source>
</evidence>
<dbReference type="GO" id="GO:0071555">
    <property type="term" value="P:cell wall organization"/>
    <property type="evidence" value="ECO:0007669"/>
    <property type="project" value="UniProtKB-KW"/>
</dbReference>
<dbReference type="EC" id="3.5.1.28" evidence="2"/>
<dbReference type="AlphaFoldDB" id="A0A8G1EF87"/>
<dbReference type="GO" id="GO:0019867">
    <property type="term" value="C:outer membrane"/>
    <property type="evidence" value="ECO:0007669"/>
    <property type="project" value="TreeGrafter"/>
</dbReference>
<evidence type="ECO:0000256" key="4">
    <source>
        <dbReference type="ARBA" id="ARBA00023316"/>
    </source>
</evidence>
<dbReference type="KEGG" id="nsm:JO391_09500"/>
<feature type="domain" description="N-acetylmuramoyl-L-alanine amidase" evidence="5">
    <location>
        <begin position="4"/>
        <end position="137"/>
    </location>
</feature>
<dbReference type="RefSeq" id="WP_220664295.1">
    <property type="nucleotide sequence ID" value="NZ_CP069370.1"/>
</dbReference>
<keyword evidence="7" id="KW-1185">Reference proteome</keyword>
<dbReference type="CDD" id="cd06583">
    <property type="entry name" value="PGRP"/>
    <property type="match status" value="1"/>
</dbReference>
<dbReference type="Gene3D" id="3.40.80.10">
    <property type="entry name" value="Peptidoglycan recognition protein-like"/>
    <property type="match status" value="1"/>
</dbReference>
<organism evidence="6 7">
    <name type="scientific">Neotabrizicola shimadae</name>
    <dbReference type="NCBI Taxonomy" id="2807096"/>
    <lineage>
        <taxon>Bacteria</taxon>
        <taxon>Pseudomonadati</taxon>
        <taxon>Pseudomonadota</taxon>
        <taxon>Alphaproteobacteria</taxon>
        <taxon>Rhodobacterales</taxon>
        <taxon>Paracoccaceae</taxon>
        <taxon>Neotabrizicola</taxon>
    </lineage>
</organism>
<name>A0A8G1EF87_9RHOB</name>
<dbReference type="GO" id="GO:0009254">
    <property type="term" value="P:peptidoglycan turnover"/>
    <property type="evidence" value="ECO:0007669"/>
    <property type="project" value="TreeGrafter"/>
</dbReference>
<evidence type="ECO:0000313" key="7">
    <source>
        <dbReference type="Proteomes" id="UP000826300"/>
    </source>
</evidence>
<protein>
    <recommendedName>
        <fullName evidence="2">N-acetylmuramoyl-L-alanine amidase</fullName>
        <ecNumber evidence="2">3.5.1.28</ecNumber>
    </recommendedName>
</protein>